<sequence length="270" mass="31115">MNNLTFKHILPVAVLILLCIPIATSSLLDLEQKRENELLLEQERIQKEAELKIYLMGKFEPAERKDFSLIPEKYNVGGYGMYLRTETLDAFSQMANQAEQDGVNLRIASATRNFTYQKSIWENKWTGVAYVDGENLTKSIPNGLERFKKILEYNSVPGISRHHWGTDIDINNANLSYFGTKEGKKVYEWLVNNAWMFGFCQPYNLKGSERLTGYNEEKWHWSYLPLAQNFTQEYKNLIKTEDINGFLGAEYGPGINLISDYVLGINPECL</sequence>
<evidence type="ECO:0000313" key="3">
    <source>
        <dbReference type="Proteomes" id="UP000178138"/>
    </source>
</evidence>
<accession>A0A1F6YLY6</accession>
<dbReference type="EMBL" id="MFVZ01000013">
    <property type="protein sequence ID" value="OGJ07391.1"/>
    <property type="molecule type" value="Genomic_DNA"/>
</dbReference>
<gene>
    <name evidence="2" type="ORF">A2225_00355</name>
</gene>
<dbReference type="Gene3D" id="3.30.1380.10">
    <property type="match status" value="1"/>
</dbReference>
<organism evidence="2 3">
    <name type="scientific">Candidatus Nomurabacteria bacterium RIFOXYA2_FULL_42_12</name>
    <dbReference type="NCBI Taxonomy" id="1801801"/>
    <lineage>
        <taxon>Bacteria</taxon>
        <taxon>Candidatus Nomuraibacteriota</taxon>
    </lineage>
</organism>
<dbReference type="SUPFAM" id="SSF55166">
    <property type="entry name" value="Hedgehog/DD-peptidase"/>
    <property type="match status" value="1"/>
</dbReference>
<dbReference type="PANTHER" id="PTHR34385">
    <property type="entry name" value="D-ALANYL-D-ALANINE CARBOXYPEPTIDASE"/>
    <property type="match status" value="1"/>
</dbReference>
<proteinExistence type="predicted"/>
<dbReference type="Proteomes" id="UP000178138">
    <property type="component" value="Unassembled WGS sequence"/>
</dbReference>
<protein>
    <recommendedName>
        <fullName evidence="1">D-alanyl-D-alanine carboxypeptidase-like core domain-containing protein</fullName>
    </recommendedName>
</protein>
<dbReference type="AlphaFoldDB" id="A0A1F6YLY6"/>
<dbReference type="GO" id="GO:0006508">
    <property type="term" value="P:proteolysis"/>
    <property type="evidence" value="ECO:0007669"/>
    <property type="project" value="InterPro"/>
</dbReference>
<reference evidence="2 3" key="1">
    <citation type="journal article" date="2016" name="Nat. Commun.">
        <title>Thousands of microbial genomes shed light on interconnected biogeochemical processes in an aquifer system.</title>
        <authorList>
            <person name="Anantharaman K."/>
            <person name="Brown C.T."/>
            <person name="Hug L.A."/>
            <person name="Sharon I."/>
            <person name="Castelle C.J."/>
            <person name="Probst A.J."/>
            <person name="Thomas B.C."/>
            <person name="Singh A."/>
            <person name="Wilkins M.J."/>
            <person name="Karaoz U."/>
            <person name="Brodie E.L."/>
            <person name="Williams K.H."/>
            <person name="Hubbard S.S."/>
            <person name="Banfield J.F."/>
        </authorList>
    </citation>
    <scope>NUCLEOTIDE SEQUENCE [LARGE SCALE GENOMIC DNA]</scope>
</reference>
<name>A0A1F6YLY6_9BACT</name>
<dbReference type="PANTHER" id="PTHR34385:SF1">
    <property type="entry name" value="PEPTIDOGLYCAN L-ALANYL-D-GLUTAMATE ENDOPEPTIDASE CWLK"/>
    <property type="match status" value="1"/>
</dbReference>
<evidence type="ECO:0000259" key="1">
    <source>
        <dbReference type="Pfam" id="PF02557"/>
    </source>
</evidence>
<evidence type="ECO:0000313" key="2">
    <source>
        <dbReference type="EMBL" id="OGJ07391.1"/>
    </source>
</evidence>
<dbReference type="InterPro" id="IPR009045">
    <property type="entry name" value="Zn_M74/Hedgehog-like"/>
</dbReference>
<dbReference type="InterPro" id="IPR052179">
    <property type="entry name" value="DD-CPase-like"/>
</dbReference>
<comment type="caution">
    <text evidence="2">The sequence shown here is derived from an EMBL/GenBank/DDBJ whole genome shotgun (WGS) entry which is preliminary data.</text>
</comment>
<dbReference type="Pfam" id="PF02557">
    <property type="entry name" value="VanY"/>
    <property type="match status" value="1"/>
</dbReference>
<dbReference type="GO" id="GO:0008233">
    <property type="term" value="F:peptidase activity"/>
    <property type="evidence" value="ECO:0007669"/>
    <property type="project" value="InterPro"/>
</dbReference>
<dbReference type="CDD" id="cd14847">
    <property type="entry name" value="DD-carboxypeptidase_like"/>
    <property type="match status" value="1"/>
</dbReference>
<feature type="domain" description="D-alanyl-D-alanine carboxypeptidase-like core" evidence="1">
    <location>
        <begin position="82"/>
        <end position="225"/>
    </location>
</feature>
<dbReference type="InterPro" id="IPR003709">
    <property type="entry name" value="VanY-like_core_dom"/>
</dbReference>